<dbReference type="GO" id="GO:0050502">
    <property type="term" value="F:cis-zeatin O-beta-D-glucosyltransferase activity"/>
    <property type="evidence" value="ECO:0007669"/>
    <property type="project" value="UniProtKB-EC"/>
</dbReference>
<gene>
    <name evidence="9" type="ORF">BAE44_0008012</name>
</gene>
<feature type="domain" description="Glycosyltransferase N-terminal" evidence="8">
    <location>
        <begin position="22"/>
        <end position="255"/>
    </location>
</feature>
<dbReference type="PANTHER" id="PTHR48044:SF59">
    <property type="entry name" value="GLYCOSYLTRANSFERASE"/>
    <property type="match status" value="1"/>
</dbReference>
<dbReference type="EC" id="2.4.1.-" evidence="7"/>
<dbReference type="Pfam" id="PF00201">
    <property type="entry name" value="UDPGT"/>
    <property type="match status" value="1"/>
</dbReference>
<keyword evidence="10" id="KW-1185">Reference proteome</keyword>
<dbReference type="OrthoDB" id="5835829at2759"/>
<keyword evidence="3 6" id="KW-0808">Transferase</keyword>
<evidence type="ECO:0000259" key="8">
    <source>
        <dbReference type="Pfam" id="PF26168"/>
    </source>
</evidence>
<name>A0A1E5W143_9POAL</name>
<evidence type="ECO:0000256" key="2">
    <source>
        <dbReference type="ARBA" id="ARBA00022676"/>
    </source>
</evidence>
<comment type="caution">
    <text evidence="9">The sequence shown here is derived from an EMBL/GenBank/DDBJ whole genome shotgun (WGS) entry which is preliminary data.</text>
</comment>
<comment type="function">
    <text evidence="5">Utilizes UDP-glucose as the sugar donor and catalyzes the formation of O-beta-D-glucosyl-cis-zeatin from cis-zeatin. May regulate active versus storage forms of cytokinins and could have an impact on seed growth.</text>
</comment>
<dbReference type="PANTHER" id="PTHR48044">
    <property type="entry name" value="GLYCOSYLTRANSFERASE"/>
    <property type="match status" value="1"/>
</dbReference>
<sequence length="483" mass="51387">MESESAVAVAPVPFPALDPESAVAVVTVPFPAQGHLNQLLHLSLLLASRGLPVYYAAPEPHLREARARLHGWGGGSDSLLLATVRFRALEVPAHASPAPDPASPFPAHMLPLFKAFCAGARAPLAALLEELSASHRRVVVLHDRMAAFAAGEAARLPNAEALGVHCLAASYNVGWADPGHALLKEHGLVFHPPDACATKEFVALAKLMGQERRRAPGAGMVVNTCRALEGEFLDVLAGIPSSDGHKLFAVGPLSPVLLPDASASAARHECLDWLDKQPPSSVLYVSFGTTSSLRQEQVRELAAALRDSGQRFIWVLRDADRADMRDEAAAESRARLAVAASGLGDATAQGAGVVVTGWAPQLEILAHGATAAFMSHCGWNSTVESLSHGKPVLCWPMHSDQPWDAELVCKYLRAGVLVRQWEQRHDVTSAAAIREAIGRVMASDEGAEMRRRAAALGEAVRDAVADGGSSRQDLEELVAYMTR</sequence>
<keyword evidence="2 6" id="KW-0328">Glycosyltransferase</keyword>
<dbReference type="FunFam" id="3.40.50.2000:FF:000060">
    <property type="entry name" value="Glycosyltransferase"/>
    <property type="match status" value="1"/>
</dbReference>
<comment type="similarity">
    <text evidence="1 6">Belongs to the UDP-glycosyltransferase family.</text>
</comment>
<dbReference type="AlphaFoldDB" id="A0A1E5W143"/>
<dbReference type="EMBL" id="LWDX02024382">
    <property type="protein sequence ID" value="OEL30970.1"/>
    <property type="molecule type" value="Genomic_DNA"/>
</dbReference>
<reference evidence="9 10" key="1">
    <citation type="submission" date="2016-09" db="EMBL/GenBank/DDBJ databases">
        <title>The draft genome of Dichanthelium oligosanthes: A C3 panicoid grass species.</title>
        <authorList>
            <person name="Studer A.J."/>
            <person name="Schnable J.C."/>
            <person name="Brutnell T.P."/>
        </authorList>
    </citation>
    <scope>NUCLEOTIDE SEQUENCE [LARGE SCALE GENOMIC DNA]</scope>
    <source>
        <strain evidence="10">cv. Kellogg 1175</strain>
        <tissue evidence="9">Leaf</tissue>
    </source>
</reference>
<evidence type="ECO:0000256" key="6">
    <source>
        <dbReference type="RuleBase" id="RU003718"/>
    </source>
</evidence>
<dbReference type="Pfam" id="PF26168">
    <property type="entry name" value="Glyco_transf_N"/>
    <property type="match status" value="1"/>
</dbReference>
<dbReference type="InterPro" id="IPR002213">
    <property type="entry name" value="UDP_glucos_trans"/>
</dbReference>
<evidence type="ECO:0000256" key="4">
    <source>
        <dbReference type="ARBA" id="ARBA00052929"/>
    </source>
</evidence>
<comment type="catalytic activity">
    <reaction evidence="4">
        <text>cis-zeatin + UDP-alpha-D-glucose = O-beta-D-glucosyl-cis-zeatin + UDP + H(+)</text>
        <dbReference type="Rhea" id="RHEA:20681"/>
        <dbReference type="ChEBI" id="CHEBI:15378"/>
        <dbReference type="ChEBI" id="CHEBI:29043"/>
        <dbReference type="ChEBI" id="CHEBI:46570"/>
        <dbReference type="ChEBI" id="CHEBI:58223"/>
        <dbReference type="ChEBI" id="CHEBI:58885"/>
        <dbReference type="EC" id="2.4.1.215"/>
    </reaction>
</comment>
<evidence type="ECO:0000256" key="1">
    <source>
        <dbReference type="ARBA" id="ARBA00009995"/>
    </source>
</evidence>
<dbReference type="GO" id="GO:0080036">
    <property type="term" value="P:regulation of cytokinin-activated signaling pathway"/>
    <property type="evidence" value="ECO:0007669"/>
    <property type="project" value="UniProtKB-ARBA"/>
</dbReference>
<dbReference type="Gene3D" id="3.40.50.2000">
    <property type="entry name" value="Glycogen Phosphorylase B"/>
    <property type="match status" value="2"/>
</dbReference>
<evidence type="ECO:0000256" key="7">
    <source>
        <dbReference type="RuleBase" id="RU362057"/>
    </source>
</evidence>
<evidence type="ECO:0000313" key="9">
    <source>
        <dbReference type="EMBL" id="OEL30970.1"/>
    </source>
</evidence>
<proteinExistence type="inferred from homology"/>
<dbReference type="FunFam" id="3.40.50.2000:FF:000117">
    <property type="entry name" value="Glycosyltransferase"/>
    <property type="match status" value="1"/>
</dbReference>
<dbReference type="InterPro" id="IPR058980">
    <property type="entry name" value="Glyco_transf_N"/>
</dbReference>
<dbReference type="PROSITE" id="PS00375">
    <property type="entry name" value="UDPGT"/>
    <property type="match status" value="1"/>
</dbReference>
<dbReference type="InterPro" id="IPR035595">
    <property type="entry name" value="UDP_glycos_trans_CS"/>
</dbReference>
<accession>A0A1E5W143</accession>
<dbReference type="STRING" id="888268.A0A1E5W143"/>
<dbReference type="CDD" id="cd03784">
    <property type="entry name" value="GT1_Gtf-like"/>
    <property type="match status" value="1"/>
</dbReference>
<evidence type="ECO:0000313" key="10">
    <source>
        <dbReference type="Proteomes" id="UP000095767"/>
    </source>
</evidence>
<dbReference type="SUPFAM" id="SSF53756">
    <property type="entry name" value="UDP-Glycosyltransferase/glycogen phosphorylase"/>
    <property type="match status" value="1"/>
</dbReference>
<dbReference type="Proteomes" id="UP000095767">
    <property type="component" value="Unassembled WGS sequence"/>
</dbReference>
<protein>
    <recommendedName>
        <fullName evidence="7">Glycosyltransferase</fullName>
        <ecNumber evidence="7">2.4.1.-</ecNumber>
    </recommendedName>
</protein>
<evidence type="ECO:0000256" key="3">
    <source>
        <dbReference type="ARBA" id="ARBA00022679"/>
    </source>
</evidence>
<organism evidence="9 10">
    <name type="scientific">Dichanthelium oligosanthes</name>
    <dbReference type="NCBI Taxonomy" id="888268"/>
    <lineage>
        <taxon>Eukaryota</taxon>
        <taxon>Viridiplantae</taxon>
        <taxon>Streptophyta</taxon>
        <taxon>Embryophyta</taxon>
        <taxon>Tracheophyta</taxon>
        <taxon>Spermatophyta</taxon>
        <taxon>Magnoliopsida</taxon>
        <taxon>Liliopsida</taxon>
        <taxon>Poales</taxon>
        <taxon>Poaceae</taxon>
        <taxon>PACMAD clade</taxon>
        <taxon>Panicoideae</taxon>
        <taxon>Panicodae</taxon>
        <taxon>Paniceae</taxon>
        <taxon>Dichantheliinae</taxon>
        <taxon>Dichanthelium</taxon>
    </lineage>
</organism>
<evidence type="ECO:0000256" key="5">
    <source>
        <dbReference type="ARBA" id="ARBA00057380"/>
    </source>
</evidence>